<evidence type="ECO:0000313" key="12">
    <source>
        <dbReference type="Proteomes" id="UP000718793"/>
    </source>
</evidence>
<evidence type="ECO:0000256" key="6">
    <source>
        <dbReference type="ARBA" id="ARBA00022989"/>
    </source>
</evidence>
<comment type="caution">
    <text evidence="11">The sequence shown here is derived from an EMBL/GenBank/DDBJ whole genome shotgun (WGS) entry which is preliminary data.</text>
</comment>
<keyword evidence="3" id="KW-0808">Transferase</keyword>
<feature type="domain" description="PLD phosphodiesterase" evidence="10">
    <location>
        <begin position="421"/>
        <end position="448"/>
    </location>
</feature>
<dbReference type="EMBL" id="JAHMHH010000001">
    <property type="protein sequence ID" value="MBU4692005.1"/>
    <property type="molecule type" value="Genomic_DNA"/>
</dbReference>
<evidence type="ECO:0000256" key="2">
    <source>
        <dbReference type="ARBA" id="ARBA00022475"/>
    </source>
</evidence>
<dbReference type="SMART" id="SM00155">
    <property type="entry name" value="PLDc"/>
    <property type="match status" value="2"/>
</dbReference>
<sequence>MKKNLNNKKIQTVIYYILLILLFISITFILYFFSKYNNKVLFAILIALYFLNLIFNLIIFSQDRSSESKQSWQFIFAIFPLIGHVLYIIFGQKYLKSMTISEYKKETSEIFVNEQKYDLTKFKENEKFREFEKISKMSNRLLLPANIITFDNGFHFFYDIFKELEKAQKYIFIETYIIKPGEIFDQLKEILLKKVKQGVEIKILVDDFGSWDMPSIVLKNLEDSGIQITKAEKIAFPFITSVGTYRSHRKFIIIDGNITYTGGCNISDEYANYSKKYGVWKDSNIKLIGPANDFYVKLFLYDWQKQSYKIIENSETYFFKHEQIDYQNLITSIEDGPITDYPLLESTLIKILMEAENSISFSTPYFIPTKRLEMAIIGVLSQGIKVTIYIPGFSDKNYVYYATIDNLKTLVEYGLEVIIVKNTFLHAKMAVIDDKIAYLGTMNLDYRSFYSQFEIANFYIGEATEDIKQIFEQYNKLHDKEAYEKLFKRKHSRFMYLLGKLFKPVL</sequence>
<evidence type="ECO:0000256" key="1">
    <source>
        <dbReference type="ARBA" id="ARBA00004236"/>
    </source>
</evidence>
<dbReference type="InterPro" id="IPR025202">
    <property type="entry name" value="PLD-like_dom"/>
</dbReference>
<feature type="transmembrane region" description="Helical" evidence="9">
    <location>
        <begin position="40"/>
        <end position="60"/>
    </location>
</feature>
<dbReference type="InterPro" id="IPR022924">
    <property type="entry name" value="Cardiolipin_synthase"/>
</dbReference>
<dbReference type="EC" id="2.7.8.-" evidence="8"/>
<feature type="transmembrane region" description="Helical" evidence="9">
    <location>
        <begin position="12"/>
        <end position="34"/>
    </location>
</feature>
<comment type="subcellular location">
    <subcellularLocation>
        <location evidence="1">Cell membrane</location>
    </subcellularLocation>
</comment>
<name>A0ABS6DQ77_9MOLU</name>
<evidence type="ECO:0000259" key="10">
    <source>
        <dbReference type="PROSITE" id="PS50035"/>
    </source>
</evidence>
<proteinExistence type="predicted"/>
<evidence type="ECO:0000313" key="11">
    <source>
        <dbReference type="EMBL" id="MBU4692005.1"/>
    </source>
</evidence>
<evidence type="ECO:0000256" key="5">
    <source>
        <dbReference type="ARBA" id="ARBA00022737"/>
    </source>
</evidence>
<evidence type="ECO:0000256" key="8">
    <source>
        <dbReference type="NCBIfam" id="TIGR04265"/>
    </source>
</evidence>
<dbReference type="CDD" id="cd09110">
    <property type="entry name" value="PLDc_CLS_1"/>
    <property type="match status" value="1"/>
</dbReference>
<dbReference type="Pfam" id="PF13091">
    <property type="entry name" value="PLDc_2"/>
    <property type="match status" value="2"/>
</dbReference>
<evidence type="ECO:0000256" key="3">
    <source>
        <dbReference type="ARBA" id="ARBA00022679"/>
    </source>
</evidence>
<protein>
    <recommendedName>
        <fullName evidence="8">Cardiolipin synthase</fullName>
        <ecNumber evidence="8">2.7.8.-</ecNumber>
    </recommendedName>
</protein>
<dbReference type="NCBIfam" id="TIGR04265">
    <property type="entry name" value="bac_cardiolipin"/>
    <property type="match status" value="1"/>
</dbReference>
<keyword evidence="5" id="KW-0677">Repeat</keyword>
<evidence type="ECO:0000256" key="4">
    <source>
        <dbReference type="ARBA" id="ARBA00022692"/>
    </source>
</evidence>
<dbReference type="PANTHER" id="PTHR21248">
    <property type="entry name" value="CARDIOLIPIN SYNTHASE"/>
    <property type="match status" value="1"/>
</dbReference>
<evidence type="ECO:0000256" key="7">
    <source>
        <dbReference type="ARBA" id="ARBA00023136"/>
    </source>
</evidence>
<feature type="transmembrane region" description="Helical" evidence="9">
    <location>
        <begin position="72"/>
        <end position="90"/>
    </location>
</feature>
<dbReference type="Proteomes" id="UP000718793">
    <property type="component" value="Unassembled WGS sequence"/>
</dbReference>
<dbReference type="RefSeq" id="WP_216488217.1">
    <property type="nucleotide sequence ID" value="NZ_JAHMHH010000001.1"/>
</dbReference>
<dbReference type="PANTHER" id="PTHR21248:SF22">
    <property type="entry name" value="PHOSPHOLIPASE D"/>
    <property type="match status" value="1"/>
</dbReference>
<dbReference type="InterPro" id="IPR001736">
    <property type="entry name" value="PLipase_D/transphosphatidylase"/>
</dbReference>
<keyword evidence="12" id="KW-1185">Reference proteome</keyword>
<organism evidence="11 12">
    <name type="scientific">Mycoplasma zalophi</name>
    <dbReference type="NCBI Taxonomy" id="191287"/>
    <lineage>
        <taxon>Bacteria</taxon>
        <taxon>Bacillati</taxon>
        <taxon>Mycoplasmatota</taxon>
        <taxon>Mollicutes</taxon>
        <taxon>Mycoplasmataceae</taxon>
        <taxon>Mycoplasma</taxon>
    </lineage>
</organism>
<evidence type="ECO:0000256" key="9">
    <source>
        <dbReference type="SAM" id="Phobius"/>
    </source>
</evidence>
<accession>A0ABS6DQ77</accession>
<keyword evidence="4 9" id="KW-0812">Transmembrane</keyword>
<keyword evidence="6 9" id="KW-1133">Transmembrane helix</keyword>
<reference evidence="11" key="1">
    <citation type="submission" date="2021-06" db="EMBL/GenBank/DDBJ databases">
        <title>Novel Mycoplasma species detected in California sea lions (Zalophus californianus) from the USA.</title>
        <authorList>
            <person name="Volokhov D.V."/>
            <person name="Furtak V.A."/>
            <person name="Zagorodnyaya T.A."/>
        </authorList>
    </citation>
    <scope>NUCLEOTIDE SEQUENCE [LARGE SCALE GENOMIC DNA]</scope>
    <source>
        <strain evidence="11">CSL 5346</strain>
    </source>
</reference>
<gene>
    <name evidence="11" type="primary">cls</name>
    <name evidence="11" type="ORF">KQ875_00115</name>
</gene>
<feature type="domain" description="PLD phosphodiesterase" evidence="10">
    <location>
        <begin position="243"/>
        <end position="270"/>
    </location>
</feature>
<keyword evidence="7 9" id="KW-0472">Membrane</keyword>
<dbReference type="CDD" id="cd09112">
    <property type="entry name" value="PLDc_CLS_2"/>
    <property type="match status" value="1"/>
</dbReference>
<keyword evidence="2" id="KW-1003">Cell membrane</keyword>
<dbReference type="PROSITE" id="PS50035">
    <property type="entry name" value="PLD"/>
    <property type="match status" value="2"/>
</dbReference>